<dbReference type="RefSeq" id="XP_038787952.1">
    <property type="nucleotide sequence ID" value="XM_038929680.1"/>
</dbReference>
<keyword evidence="4 6" id="KW-1133">Transmembrane helix</keyword>
<evidence type="ECO:0000256" key="2">
    <source>
        <dbReference type="ARBA" id="ARBA00006325"/>
    </source>
</evidence>
<keyword evidence="5 6" id="KW-0472">Membrane</keyword>
<evidence type="ECO:0000256" key="5">
    <source>
        <dbReference type="ARBA" id="ARBA00023136"/>
    </source>
</evidence>
<evidence type="ECO:0000256" key="6">
    <source>
        <dbReference type="SAM" id="Phobius"/>
    </source>
</evidence>
<comment type="caution">
    <text evidence="7">The sequence shown here is derived from an EMBL/GenBank/DDBJ whole genome shotgun (WGS) entry which is preliminary data.</text>
</comment>
<proteinExistence type="inferred from homology"/>
<evidence type="ECO:0000313" key="8">
    <source>
        <dbReference type="Proteomes" id="UP000596902"/>
    </source>
</evidence>
<dbReference type="GO" id="GO:0016020">
    <property type="term" value="C:membrane"/>
    <property type="evidence" value="ECO:0007669"/>
    <property type="project" value="UniProtKB-SubCell"/>
</dbReference>
<evidence type="ECO:0000256" key="3">
    <source>
        <dbReference type="ARBA" id="ARBA00022692"/>
    </source>
</evidence>
<keyword evidence="3 6" id="KW-0812">Transmembrane</keyword>
<evidence type="ECO:0000256" key="4">
    <source>
        <dbReference type="ARBA" id="ARBA00022989"/>
    </source>
</evidence>
<dbReference type="GeneID" id="62202858"/>
<feature type="transmembrane region" description="Helical" evidence="6">
    <location>
        <begin position="88"/>
        <end position="109"/>
    </location>
</feature>
<comment type="subcellular location">
    <subcellularLocation>
        <location evidence="1">Membrane</location>
        <topology evidence="1">Multi-pass membrane protein</topology>
    </subcellularLocation>
</comment>
<dbReference type="EMBL" id="JAAABM010000005">
    <property type="protein sequence ID" value="KAF7677774.1"/>
    <property type="molecule type" value="Genomic_DNA"/>
</dbReference>
<protein>
    <recommendedName>
        <fullName evidence="9">Integral membrane protein</fullName>
    </recommendedName>
</protein>
<evidence type="ECO:0008006" key="9">
    <source>
        <dbReference type="Google" id="ProtNLM"/>
    </source>
</evidence>
<dbReference type="Proteomes" id="UP000596902">
    <property type="component" value="Unassembled WGS sequence"/>
</dbReference>
<dbReference type="AlphaFoldDB" id="A0A8H7B9V6"/>
<comment type="similarity">
    <text evidence="2">Belongs to the TMEM170 family.</text>
</comment>
<reference evidence="7" key="2">
    <citation type="submission" date="2020-08" db="EMBL/GenBank/DDBJ databases">
        <title>Draft Genome Sequence of Cumin Blight Pathogen Alternaria burnsii.</title>
        <authorList>
            <person name="Feng Z."/>
        </authorList>
    </citation>
    <scope>NUCLEOTIDE SEQUENCE</scope>
    <source>
        <strain evidence="7">CBS107.38</strain>
    </source>
</reference>
<name>A0A8H7B9V6_9PLEO</name>
<gene>
    <name evidence="7" type="ORF">GT037_004633</name>
</gene>
<reference evidence="7" key="1">
    <citation type="submission" date="2020-01" db="EMBL/GenBank/DDBJ databases">
        <authorList>
            <person name="Feng Z.H.Z."/>
        </authorList>
    </citation>
    <scope>NUCLEOTIDE SEQUENCE</scope>
    <source>
        <strain evidence="7">CBS107.38</strain>
    </source>
</reference>
<dbReference type="Pfam" id="PF10190">
    <property type="entry name" value="Tmemb_170"/>
    <property type="match status" value="1"/>
</dbReference>
<feature type="non-terminal residue" evidence="7">
    <location>
        <position position="1"/>
    </location>
</feature>
<feature type="transmembrane region" description="Helical" evidence="6">
    <location>
        <begin position="157"/>
        <end position="178"/>
    </location>
</feature>
<dbReference type="PANTHER" id="PTHR22779">
    <property type="entry name" value="SD17342P"/>
    <property type="match status" value="1"/>
</dbReference>
<evidence type="ECO:0000256" key="1">
    <source>
        <dbReference type="ARBA" id="ARBA00004141"/>
    </source>
</evidence>
<keyword evidence="8" id="KW-1185">Reference proteome</keyword>
<dbReference type="PANTHER" id="PTHR22779:SF6">
    <property type="entry name" value="SD17342P"/>
    <property type="match status" value="1"/>
</dbReference>
<dbReference type="InterPro" id="IPR019334">
    <property type="entry name" value="TMEM170A/B/YPR153W-like"/>
</dbReference>
<organism evidence="7 8">
    <name type="scientific">Alternaria burnsii</name>
    <dbReference type="NCBI Taxonomy" id="1187904"/>
    <lineage>
        <taxon>Eukaryota</taxon>
        <taxon>Fungi</taxon>
        <taxon>Dikarya</taxon>
        <taxon>Ascomycota</taxon>
        <taxon>Pezizomycotina</taxon>
        <taxon>Dothideomycetes</taxon>
        <taxon>Pleosporomycetidae</taxon>
        <taxon>Pleosporales</taxon>
        <taxon>Pleosporineae</taxon>
        <taxon>Pleosporaceae</taxon>
        <taxon>Alternaria</taxon>
        <taxon>Alternaria sect. Alternaria</taxon>
    </lineage>
</organism>
<feature type="transmembrane region" description="Helical" evidence="6">
    <location>
        <begin position="116"/>
        <end position="145"/>
    </location>
</feature>
<sequence length="181" mass="19989">KPSLDPASTLRASPGHGPRLHMGLKTILPHYSAMVVNDIFPSFIQRVDSAVPLGYTTPPFPSLYWPLPAGTTQSFYLYRPDDILRFTVYWTLLLVGGIHFITALWACVVQWRNWKLIWIALPVFSFVGGVEALVAGAIVGGLLGGVYQAGYFEMSTWIPFVWAVINTLVLILSSFAIYGGL</sequence>
<accession>A0A8H7B9V6</accession>
<evidence type="ECO:0000313" key="7">
    <source>
        <dbReference type="EMBL" id="KAF7677774.1"/>
    </source>
</evidence>